<reference evidence="2 3" key="1">
    <citation type="submission" date="2019-10" db="EMBL/GenBank/DDBJ databases">
        <title>Alkalibaculum tamaniensis sp.nov., a new alkaliphilic acetogen, isolated on methoxylated aromatics from a mud volcano.</title>
        <authorList>
            <person name="Khomyakova M.A."/>
            <person name="Merkel A.Y."/>
            <person name="Bonch-Osmolovskaya E.A."/>
            <person name="Slobodkin A.I."/>
        </authorList>
    </citation>
    <scope>NUCLEOTIDE SEQUENCE [LARGE SCALE GENOMIC DNA]</scope>
    <source>
        <strain evidence="2 3">M08DMB</strain>
    </source>
</reference>
<keyword evidence="1" id="KW-0812">Transmembrane</keyword>
<feature type="transmembrane region" description="Helical" evidence="1">
    <location>
        <begin position="83"/>
        <end position="106"/>
    </location>
</feature>
<feature type="transmembrane region" description="Helical" evidence="1">
    <location>
        <begin position="33"/>
        <end position="51"/>
    </location>
</feature>
<dbReference type="AlphaFoldDB" id="A0A6A7K4B7"/>
<evidence type="ECO:0000256" key="1">
    <source>
        <dbReference type="SAM" id="Phobius"/>
    </source>
</evidence>
<dbReference type="Pfam" id="PF13346">
    <property type="entry name" value="ABC2_membrane_5"/>
    <property type="match status" value="1"/>
</dbReference>
<proteinExistence type="predicted"/>
<keyword evidence="1" id="KW-0472">Membrane</keyword>
<gene>
    <name evidence="2" type="ORF">GC105_00235</name>
</gene>
<feature type="transmembrane region" description="Helical" evidence="1">
    <location>
        <begin position="170"/>
        <end position="191"/>
    </location>
</feature>
<dbReference type="Proteomes" id="UP000440004">
    <property type="component" value="Unassembled WGS sequence"/>
</dbReference>
<protein>
    <submittedName>
        <fullName evidence="2">Uncharacterized protein</fullName>
    </submittedName>
</protein>
<comment type="caution">
    <text evidence="2">The sequence shown here is derived from an EMBL/GenBank/DDBJ whole genome shotgun (WGS) entry which is preliminary data.</text>
</comment>
<feature type="transmembrane region" description="Helical" evidence="1">
    <location>
        <begin position="118"/>
        <end position="140"/>
    </location>
</feature>
<sequence length="200" mass="22875">MQISALSQIVWLQLLCIALYPMFFNQINVNNDLANIIIYAVGLLMLSYLLLRNFAFNDAKYKTKLLFSILPVTSTTIIGARGIIIYLFCLISTPLLILFSIITNAIKPEMFAVIQTHILPYGLLLVAVFIPIEFLIFYMFETQKADIIGALVIFPYMALMALLYNYLMNSPLLICVIVVAILTNVFCYRVCNKLYKYKRL</sequence>
<dbReference type="EMBL" id="WHNX01000001">
    <property type="protein sequence ID" value="MPW24225.1"/>
    <property type="molecule type" value="Genomic_DNA"/>
</dbReference>
<feature type="transmembrane region" description="Helical" evidence="1">
    <location>
        <begin position="9"/>
        <end position="27"/>
    </location>
</feature>
<organism evidence="2 3">
    <name type="scientific">Alkalibaculum sporogenes</name>
    <dbReference type="NCBI Taxonomy" id="2655001"/>
    <lineage>
        <taxon>Bacteria</taxon>
        <taxon>Bacillati</taxon>
        <taxon>Bacillota</taxon>
        <taxon>Clostridia</taxon>
        <taxon>Eubacteriales</taxon>
        <taxon>Eubacteriaceae</taxon>
        <taxon>Alkalibaculum</taxon>
    </lineage>
</organism>
<keyword evidence="1" id="KW-1133">Transmembrane helix</keyword>
<evidence type="ECO:0000313" key="3">
    <source>
        <dbReference type="Proteomes" id="UP000440004"/>
    </source>
</evidence>
<dbReference type="InterPro" id="IPR025699">
    <property type="entry name" value="ABC2_memb-like"/>
</dbReference>
<keyword evidence="3" id="KW-1185">Reference proteome</keyword>
<evidence type="ECO:0000313" key="2">
    <source>
        <dbReference type="EMBL" id="MPW24225.1"/>
    </source>
</evidence>
<feature type="transmembrane region" description="Helical" evidence="1">
    <location>
        <begin position="147"/>
        <end position="164"/>
    </location>
</feature>
<accession>A0A6A7K4B7</accession>
<name>A0A6A7K4B7_9FIRM</name>